<evidence type="ECO:0000313" key="1">
    <source>
        <dbReference type="EMBL" id="KAJ5580948.1"/>
    </source>
</evidence>
<protein>
    <recommendedName>
        <fullName evidence="3">Kinesin light chain</fullName>
    </recommendedName>
</protein>
<dbReference type="AlphaFoldDB" id="A0AAD6GRD6"/>
<evidence type="ECO:0000313" key="2">
    <source>
        <dbReference type="Proteomes" id="UP001216150"/>
    </source>
</evidence>
<gene>
    <name evidence="1" type="ORF">N7450_007249</name>
</gene>
<dbReference type="InterPro" id="IPR053137">
    <property type="entry name" value="NLR-like"/>
</dbReference>
<proteinExistence type="predicted"/>
<accession>A0AAD6GRD6</accession>
<dbReference type="PANTHER" id="PTHR46082">
    <property type="entry name" value="ATP/GTP-BINDING PROTEIN-RELATED"/>
    <property type="match status" value="1"/>
</dbReference>
<dbReference type="PANTHER" id="PTHR46082:SF11">
    <property type="entry name" value="AAA+ ATPASE DOMAIN-CONTAINING PROTEIN-RELATED"/>
    <property type="match status" value="1"/>
</dbReference>
<organism evidence="1 2">
    <name type="scientific">Penicillium hetheringtonii</name>
    <dbReference type="NCBI Taxonomy" id="911720"/>
    <lineage>
        <taxon>Eukaryota</taxon>
        <taxon>Fungi</taxon>
        <taxon>Dikarya</taxon>
        <taxon>Ascomycota</taxon>
        <taxon>Pezizomycotina</taxon>
        <taxon>Eurotiomycetes</taxon>
        <taxon>Eurotiomycetidae</taxon>
        <taxon>Eurotiales</taxon>
        <taxon>Aspergillaceae</taxon>
        <taxon>Penicillium</taxon>
    </lineage>
</organism>
<dbReference type="EMBL" id="JAQJAC010000006">
    <property type="protein sequence ID" value="KAJ5580948.1"/>
    <property type="molecule type" value="Genomic_DNA"/>
</dbReference>
<dbReference type="Proteomes" id="UP001216150">
    <property type="component" value="Unassembled WGS sequence"/>
</dbReference>
<dbReference type="InterPro" id="IPR011990">
    <property type="entry name" value="TPR-like_helical_dom_sf"/>
</dbReference>
<keyword evidence="2" id="KW-1185">Reference proteome</keyword>
<dbReference type="Pfam" id="PF13374">
    <property type="entry name" value="TPR_10"/>
    <property type="match status" value="1"/>
</dbReference>
<sequence>MDDEDVLRSTHRLALTYRKQEWWDKAEKLQIEVMEKYKGKPSDEDSDIDTKYGMRLLRSMDSLGRLLEAEKLCKEAMEMGETKLSNDDPEIPSTKNNLTSIYRSEAGWRNLRCCQLKYWKCTSTKKERPSSTTWLDERWDEVEKIHRHMFETRKTRLGHNHPDTLQSMGKC</sequence>
<reference evidence="1 2" key="1">
    <citation type="journal article" date="2023" name="IMA Fungus">
        <title>Comparative genomic study of the Penicillium genus elucidates a diverse pangenome and 15 lateral gene transfer events.</title>
        <authorList>
            <person name="Petersen C."/>
            <person name="Sorensen T."/>
            <person name="Nielsen M.R."/>
            <person name="Sondergaard T.E."/>
            <person name="Sorensen J.L."/>
            <person name="Fitzpatrick D.A."/>
            <person name="Frisvad J.C."/>
            <person name="Nielsen K.L."/>
        </authorList>
    </citation>
    <scope>NUCLEOTIDE SEQUENCE [LARGE SCALE GENOMIC DNA]</scope>
    <source>
        <strain evidence="1 2">IBT 29057</strain>
    </source>
</reference>
<comment type="caution">
    <text evidence="1">The sequence shown here is derived from an EMBL/GenBank/DDBJ whole genome shotgun (WGS) entry which is preliminary data.</text>
</comment>
<dbReference type="Gene3D" id="1.25.40.10">
    <property type="entry name" value="Tetratricopeptide repeat domain"/>
    <property type="match status" value="1"/>
</dbReference>
<name>A0AAD6GRD6_9EURO</name>
<evidence type="ECO:0008006" key="3">
    <source>
        <dbReference type="Google" id="ProtNLM"/>
    </source>
</evidence>